<accession>A0A1D8S3F6</accession>
<keyword evidence="6" id="KW-1185">Reference proteome</keyword>
<accession>A0A1J1ABL2</accession>
<feature type="domain" description="DUF8147" evidence="2">
    <location>
        <begin position="1"/>
        <end position="90"/>
    </location>
</feature>
<feature type="transmembrane region" description="Helical" evidence="1">
    <location>
        <begin position="13"/>
        <end position="35"/>
    </location>
</feature>
<sequence>MAVTAVTGRWVEFSVFLGLPAGLVAGALLGAAAYVGVESPSPQRNAVAGGFVAFALGFLLALLILAGVFRVGVTTALGVAIVLGLAVALVDVRRRRTG</sequence>
<dbReference type="STRING" id="1873524.HSR6_0712"/>
<evidence type="ECO:0000256" key="1">
    <source>
        <dbReference type="SAM" id="Phobius"/>
    </source>
</evidence>
<keyword evidence="1" id="KW-0812">Transmembrane</keyword>
<reference evidence="3 5" key="1">
    <citation type="submission" date="2016-06" db="EMBL/GenBank/DDBJ databases">
        <title>Discovery of anaerobic lithoheterotrophic haloarchaeon capable of sulfur respiration by hydrogen and formate.</title>
        <authorList>
            <person name="Sorokin D.Y."/>
            <person name="Kublanov I.V."/>
            <person name="Roman P."/>
            <person name="Sinninghe Damste J.S."/>
            <person name="Golyshin P.N."/>
            <person name="Rojo D."/>
            <person name="Ciordia S."/>
            <person name="Mena Md.C."/>
            <person name="Ferrer M."/>
            <person name="Smedile F."/>
            <person name="Messina E."/>
            <person name="La Cono V."/>
            <person name="Yakimov M.M."/>
        </authorList>
    </citation>
    <scope>NUCLEOTIDE SEQUENCE [LARGE SCALE GENOMIC DNA]</scope>
    <source>
        <strain evidence="3 5">HTSR1</strain>
    </source>
</reference>
<proteinExistence type="predicted"/>
<protein>
    <recommendedName>
        <fullName evidence="2">DUF8147 domain-containing protein</fullName>
    </recommendedName>
</protein>
<gene>
    <name evidence="4" type="ORF">HSR6_0712</name>
    <name evidence="3" type="ORF">HTSR_0686</name>
</gene>
<feature type="transmembrane region" description="Helical" evidence="1">
    <location>
        <begin position="47"/>
        <end position="69"/>
    </location>
</feature>
<reference evidence="4" key="3">
    <citation type="journal article" date="2017" name="ISME J.">
        <title>Discovery of anaerobic lithoheterotrophic haloarchaea, ubiquitous in hypersaline habitats.</title>
        <authorList>
            <person name="Sorokin D.Y."/>
            <person name="Messina E."/>
            <person name="Smedile F."/>
            <person name="Roman P."/>
            <person name="Damste J.S.S."/>
            <person name="Ciordia S."/>
            <person name="Mena M.C."/>
            <person name="Ferrer M."/>
            <person name="Golyshin P.N."/>
            <person name="Kublanov I.V."/>
            <person name="Samarov N.I."/>
            <person name="Toshchakov S.V."/>
            <person name="La Cono V."/>
            <person name="Yakimov M.M."/>
        </authorList>
    </citation>
    <scope>NUCLEOTIDE SEQUENCE</scope>
    <source>
        <strain evidence="4">HSR6</strain>
    </source>
</reference>
<organism evidence="3 5">
    <name type="scientific">Halodesulfurarchaeum formicicum</name>
    <dbReference type="NCBI Taxonomy" id="1873524"/>
    <lineage>
        <taxon>Archaea</taxon>
        <taxon>Methanobacteriati</taxon>
        <taxon>Methanobacteriota</taxon>
        <taxon>Stenosarchaea group</taxon>
        <taxon>Halobacteria</taxon>
        <taxon>Halobacteriales</taxon>
        <taxon>Halobacteriaceae</taxon>
        <taxon>Halodesulfurarchaeum</taxon>
    </lineage>
</organism>
<dbReference type="KEGG" id="halh:HTSR_0686"/>
<dbReference type="Proteomes" id="UP000185608">
    <property type="component" value="Chromosome"/>
</dbReference>
<evidence type="ECO:0000313" key="4">
    <source>
        <dbReference type="EMBL" id="APE95171.1"/>
    </source>
</evidence>
<evidence type="ECO:0000259" key="2">
    <source>
        <dbReference type="Pfam" id="PF26472"/>
    </source>
</evidence>
<dbReference type="KEGG" id="hhsr:HSR6_0712"/>
<dbReference type="EMBL" id="CP016070">
    <property type="protein sequence ID" value="AOW79878.1"/>
    <property type="molecule type" value="Genomic_DNA"/>
</dbReference>
<feature type="transmembrane region" description="Helical" evidence="1">
    <location>
        <begin position="75"/>
        <end position="92"/>
    </location>
</feature>
<evidence type="ECO:0000313" key="3">
    <source>
        <dbReference type="EMBL" id="AOW79878.1"/>
    </source>
</evidence>
<reference evidence="6" key="2">
    <citation type="submission" date="2016-08" db="EMBL/GenBank/DDBJ databases">
        <title>Discovery of first anaerobic lithoheterotrophic haloarchae widely represented in hypersaline habitats.</title>
        <authorList>
            <person name="Sorokin D.Y."/>
            <person name="Kublanov I.V."/>
            <person name="Roman P."/>
            <person name="Sinninghe Damste J.S."/>
            <person name="Golyshin P.N."/>
            <person name="Rojo D."/>
            <person name="Ciordia S."/>
            <person name="Mena Md.C."/>
            <person name="Ferrer M."/>
            <person name="Smedile F."/>
            <person name="Messina E."/>
            <person name="La Cono V."/>
            <person name="Yakimov M.M."/>
        </authorList>
    </citation>
    <scope>NUCLEOTIDE SEQUENCE [LARGE SCALE GENOMIC DNA]</scope>
    <source>
        <strain evidence="6">HSR6</strain>
    </source>
</reference>
<dbReference type="Proteomes" id="UP000186165">
    <property type="component" value="Chromosome"/>
</dbReference>
<name>A0A1D8S3F6_9EURY</name>
<dbReference type="PATRIC" id="fig|1855411.3.peg.686"/>
<evidence type="ECO:0000313" key="5">
    <source>
        <dbReference type="Proteomes" id="UP000185608"/>
    </source>
</evidence>
<evidence type="ECO:0000313" key="6">
    <source>
        <dbReference type="Proteomes" id="UP000186165"/>
    </source>
</evidence>
<keyword evidence="1" id="KW-0472">Membrane</keyword>
<dbReference type="Pfam" id="PF26472">
    <property type="entry name" value="DUF8147"/>
    <property type="match status" value="1"/>
</dbReference>
<dbReference type="InterPro" id="IPR058460">
    <property type="entry name" value="DUF8147"/>
</dbReference>
<keyword evidence="1" id="KW-1133">Transmembrane helix</keyword>
<dbReference type="EMBL" id="CP016804">
    <property type="protein sequence ID" value="APE95171.1"/>
    <property type="molecule type" value="Genomic_DNA"/>
</dbReference>
<dbReference type="AlphaFoldDB" id="A0A1D8S3F6"/>